<gene>
    <name evidence="2" type="ORF">US53_C0036G0005</name>
</gene>
<dbReference type="AlphaFoldDB" id="A0A0G0H0R2"/>
<accession>A0A0G0H0R2</accession>
<comment type="caution">
    <text evidence="2">The sequence shown here is derived from an EMBL/GenBank/DDBJ whole genome shotgun (WGS) entry which is preliminary data.</text>
</comment>
<dbReference type="STRING" id="1618545.US53_C0036G0005"/>
<feature type="region of interest" description="Disordered" evidence="1">
    <location>
        <begin position="50"/>
        <end position="93"/>
    </location>
</feature>
<sequence length="93" mass="10797">MSIFDNLKKGVNRVYVGGKKYLIEPTPDKPKRKTKAKSSIHAKSRLGRLGSGLRTMGSNMKSNIRRDYEKYLSEKPKKRRTVKKTTTKRRSRK</sequence>
<protein>
    <submittedName>
        <fullName evidence="2">Uncharacterized protein</fullName>
    </submittedName>
</protein>
<dbReference type="Proteomes" id="UP000034591">
    <property type="component" value="Unassembled WGS sequence"/>
</dbReference>
<evidence type="ECO:0000256" key="1">
    <source>
        <dbReference type="SAM" id="MobiDB-lite"/>
    </source>
</evidence>
<name>A0A0G0H0R2_9BACT</name>
<reference evidence="2 3" key="1">
    <citation type="journal article" date="2015" name="Nature">
        <title>rRNA introns, odd ribosomes, and small enigmatic genomes across a large radiation of phyla.</title>
        <authorList>
            <person name="Brown C.T."/>
            <person name="Hug L.A."/>
            <person name="Thomas B.C."/>
            <person name="Sharon I."/>
            <person name="Castelle C.J."/>
            <person name="Singh A."/>
            <person name="Wilkins M.J."/>
            <person name="Williams K.H."/>
            <person name="Banfield J.F."/>
        </authorList>
    </citation>
    <scope>NUCLEOTIDE SEQUENCE [LARGE SCALE GENOMIC DNA]</scope>
</reference>
<organism evidence="2 3">
    <name type="scientific">Candidatus Woesebacteria bacterium GW2011_GWA1_37_7</name>
    <dbReference type="NCBI Taxonomy" id="1618545"/>
    <lineage>
        <taxon>Bacteria</taxon>
        <taxon>Candidatus Woeseibacteriota</taxon>
    </lineage>
</organism>
<evidence type="ECO:0000313" key="2">
    <source>
        <dbReference type="EMBL" id="KKQ36813.1"/>
    </source>
</evidence>
<evidence type="ECO:0000313" key="3">
    <source>
        <dbReference type="Proteomes" id="UP000034591"/>
    </source>
</evidence>
<feature type="compositionally biased region" description="Basic residues" evidence="1">
    <location>
        <begin position="76"/>
        <end position="93"/>
    </location>
</feature>
<proteinExistence type="predicted"/>
<feature type="compositionally biased region" description="Basic and acidic residues" evidence="1">
    <location>
        <begin position="64"/>
        <end position="75"/>
    </location>
</feature>
<dbReference type="EMBL" id="LBTI01000036">
    <property type="protein sequence ID" value="KKQ36813.1"/>
    <property type="molecule type" value="Genomic_DNA"/>
</dbReference>